<accession>A0ABS6HI60</accession>
<feature type="compositionally biased region" description="Pro residues" evidence="1">
    <location>
        <begin position="152"/>
        <end position="161"/>
    </location>
</feature>
<feature type="domain" description="Hemerythrin-like" evidence="2">
    <location>
        <begin position="9"/>
        <end position="126"/>
    </location>
</feature>
<evidence type="ECO:0000259" key="2">
    <source>
        <dbReference type="Pfam" id="PF01814"/>
    </source>
</evidence>
<dbReference type="RefSeq" id="WP_073678813.1">
    <property type="nucleotide sequence ID" value="NZ_JAHBOL010000001.1"/>
</dbReference>
<dbReference type="PANTHER" id="PTHR35585:SF1">
    <property type="entry name" value="HHE DOMAIN PROTEIN (AFU_ORTHOLOGUE AFUA_4G00730)"/>
    <property type="match status" value="1"/>
</dbReference>
<dbReference type="Gene3D" id="1.20.120.520">
    <property type="entry name" value="nmb1532 protein domain like"/>
    <property type="match status" value="1"/>
</dbReference>
<evidence type="ECO:0000256" key="1">
    <source>
        <dbReference type="SAM" id="MobiDB-lite"/>
    </source>
</evidence>
<evidence type="ECO:0000313" key="3">
    <source>
        <dbReference type="EMBL" id="MBU8822349.1"/>
    </source>
</evidence>
<dbReference type="EMBL" id="JAHBOM010000003">
    <property type="protein sequence ID" value="MBU8822349.1"/>
    <property type="molecule type" value="Genomic_DNA"/>
</dbReference>
<reference evidence="3 4" key="1">
    <citation type="submission" date="2021-05" db="EMBL/GenBank/DDBJ databases">
        <title>Draft Genome Sequences of Clinical Respiratory Isolates of Mycobacterium goodii Recovered in Ireland.</title>
        <authorList>
            <person name="Flanagan P.R."/>
            <person name="Mok S."/>
            <person name="Roycroft E."/>
            <person name="Rogers T.R."/>
            <person name="Fitzgibbon M."/>
        </authorList>
    </citation>
    <scope>NUCLEOTIDE SEQUENCE [LARGE SCALE GENOMIC DNA]</scope>
    <source>
        <strain evidence="3 4">14IE55</strain>
    </source>
</reference>
<gene>
    <name evidence="3" type="ORF">KL859_05580</name>
</gene>
<proteinExistence type="predicted"/>
<dbReference type="InterPro" id="IPR012312">
    <property type="entry name" value="Hemerythrin-like"/>
</dbReference>
<dbReference type="Proteomes" id="UP000696413">
    <property type="component" value="Unassembled WGS sequence"/>
</dbReference>
<name>A0ABS6HI60_MYCGD</name>
<feature type="region of interest" description="Disordered" evidence="1">
    <location>
        <begin position="142"/>
        <end position="169"/>
    </location>
</feature>
<organism evidence="3 4">
    <name type="scientific">Mycolicibacterium goodii</name>
    <name type="common">Mycobacterium goodii</name>
    <dbReference type="NCBI Taxonomy" id="134601"/>
    <lineage>
        <taxon>Bacteria</taxon>
        <taxon>Bacillati</taxon>
        <taxon>Actinomycetota</taxon>
        <taxon>Actinomycetes</taxon>
        <taxon>Mycobacteriales</taxon>
        <taxon>Mycobacteriaceae</taxon>
        <taxon>Mycolicibacterium</taxon>
    </lineage>
</organism>
<comment type="caution">
    <text evidence="3">The sequence shown here is derived from an EMBL/GenBank/DDBJ whole genome shotgun (WGS) entry which is preliminary data.</text>
</comment>
<dbReference type="Pfam" id="PF01814">
    <property type="entry name" value="Hemerythrin"/>
    <property type="match status" value="1"/>
</dbReference>
<dbReference type="CDD" id="cd12108">
    <property type="entry name" value="Hr-like"/>
    <property type="match status" value="1"/>
</dbReference>
<evidence type="ECO:0000313" key="4">
    <source>
        <dbReference type="Proteomes" id="UP000696413"/>
    </source>
</evidence>
<dbReference type="PANTHER" id="PTHR35585">
    <property type="entry name" value="HHE DOMAIN PROTEIN (AFU_ORTHOLOGUE AFUA_4G00730)"/>
    <property type="match status" value="1"/>
</dbReference>
<sequence length="186" mass="20611">MAGSASGNIIDDIIADHREFESVFVEIESGGDPRTQPELVEHVIAGIVRHAVAEEQYVYPAARKVLPDGDEVADHELKEHAEAEEVMKAIEKAGPEDSRYDELVHQLISDIRHHIEEEENGLLSKLRDACPSERLHELSEEFQRAKSMAPTRPHPLAPDHPPANKILGPGAGLVDRLRDMLSGRNS</sequence>
<protein>
    <submittedName>
        <fullName evidence="3">Hemerythrin domain-containing protein</fullName>
    </submittedName>
</protein>
<keyword evidence="4" id="KW-1185">Reference proteome</keyword>